<comment type="caution">
    <text evidence="1">The sequence shown here is derived from an EMBL/GenBank/DDBJ whole genome shotgun (WGS) entry which is preliminary data.</text>
</comment>
<name>A0A834KDM0_VESPE</name>
<protein>
    <submittedName>
        <fullName evidence="1">Uncharacterized protein</fullName>
    </submittedName>
</protein>
<organism evidence="1 2">
    <name type="scientific">Vespula pensylvanica</name>
    <name type="common">Western yellow jacket</name>
    <name type="synonym">Wasp</name>
    <dbReference type="NCBI Taxonomy" id="30213"/>
    <lineage>
        <taxon>Eukaryota</taxon>
        <taxon>Metazoa</taxon>
        <taxon>Ecdysozoa</taxon>
        <taxon>Arthropoda</taxon>
        <taxon>Hexapoda</taxon>
        <taxon>Insecta</taxon>
        <taxon>Pterygota</taxon>
        <taxon>Neoptera</taxon>
        <taxon>Endopterygota</taxon>
        <taxon>Hymenoptera</taxon>
        <taxon>Apocrita</taxon>
        <taxon>Aculeata</taxon>
        <taxon>Vespoidea</taxon>
        <taxon>Vespidae</taxon>
        <taxon>Vespinae</taxon>
        <taxon>Vespula</taxon>
    </lineage>
</organism>
<dbReference type="Proteomes" id="UP000600918">
    <property type="component" value="Unassembled WGS sequence"/>
</dbReference>
<dbReference type="AlphaFoldDB" id="A0A834KDM0"/>
<keyword evidence="2" id="KW-1185">Reference proteome</keyword>
<evidence type="ECO:0000313" key="2">
    <source>
        <dbReference type="Proteomes" id="UP000600918"/>
    </source>
</evidence>
<dbReference type="EMBL" id="JACSDY010000017">
    <property type="protein sequence ID" value="KAF7401971.1"/>
    <property type="molecule type" value="Genomic_DNA"/>
</dbReference>
<reference evidence="1" key="1">
    <citation type="journal article" date="2020" name="G3 (Bethesda)">
        <title>High-Quality Assemblies for Three Invasive Social Wasps from the &lt;i&gt;Vespula&lt;/i&gt; Genus.</title>
        <authorList>
            <person name="Harrop T.W.R."/>
            <person name="Guhlin J."/>
            <person name="McLaughlin G.M."/>
            <person name="Permina E."/>
            <person name="Stockwell P."/>
            <person name="Gilligan J."/>
            <person name="Le Lec M.F."/>
            <person name="Gruber M.A.M."/>
            <person name="Quinn O."/>
            <person name="Lovegrove M."/>
            <person name="Duncan E.J."/>
            <person name="Remnant E.J."/>
            <person name="Van Eeckhoven J."/>
            <person name="Graham B."/>
            <person name="Knapp R.A."/>
            <person name="Langford K.W."/>
            <person name="Kronenberg Z."/>
            <person name="Press M.O."/>
            <person name="Eacker S.M."/>
            <person name="Wilson-Rankin E.E."/>
            <person name="Purcell J."/>
            <person name="Lester P.J."/>
            <person name="Dearden P.K."/>
        </authorList>
    </citation>
    <scope>NUCLEOTIDE SEQUENCE</scope>
    <source>
        <strain evidence="1">Volc-1</strain>
    </source>
</reference>
<accession>A0A834KDM0</accession>
<sequence length="164" mass="18641">MAQLDGATMRRPDIFQIQNDPRNVARDKHCATGSYIHVPELDPELEQEPRTRARTRASGESKFATIRRDWIAYTRRCKSDVGRNLRGSVPVLFTRNEVPTLIGIAEEKPLDTECATNWMRTVDRNDDAETGKHIRDLGQANGVDRSYTTIRMHYGAGEDIGIDR</sequence>
<evidence type="ECO:0000313" key="1">
    <source>
        <dbReference type="EMBL" id="KAF7401971.1"/>
    </source>
</evidence>
<proteinExistence type="predicted"/>
<gene>
    <name evidence="1" type="ORF">H0235_015307</name>
</gene>